<dbReference type="RefSeq" id="WP_177717056.1">
    <property type="nucleotide sequence ID" value="NZ_JAJEQC010000016.1"/>
</dbReference>
<dbReference type="GO" id="GO:0000166">
    <property type="term" value="F:nucleotide binding"/>
    <property type="evidence" value="ECO:0007669"/>
    <property type="project" value="InterPro"/>
</dbReference>
<dbReference type="Pfam" id="PF01408">
    <property type="entry name" value="GFO_IDH_MocA"/>
    <property type="match status" value="1"/>
</dbReference>
<dbReference type="EMBL" id="JAJEQC010000016">
    <property type="protein sequence ID" value="MCC2137807.1"/>
    <property type="molecule type" value="Genomic_DNA"/>
</dbReference>
<dbReference type="Gene3D" id="3.40.50.720">
    <property type="entry name" value="NAD(P)-binding Rossmann-like Domain"/>
    <property type="match status" value="1"/>
</dbReference>
<evidence type="ECO:0000313" key="4">
    <source>
        <dbReference type="EMBL" id="MCC2137807.1"/>
    </source>
</evidence>
<dbReference type="PANTHER" id="PTHR43818:SF11">
    <property type="entry name" value="BCDNA.GH03377"/>
    <property type="match status" value="1"/>
</dbReference>
<keyword evidence="5" id="KW-1185">Reference proteome</keyword>
<sequence>MEKKVFRVGSVGIGGISRGVHLPGIHKSPDLELVAVCDLKPERMEYARNTYGIREDHCFADYHDLIACPDVDVIDISTSNNAHFEVAKAAIEAGKPFCLEKPVTLTAEEADILAKAAQEKGIPNMVCFSYRFKAAARYAKELVEKGMLGDIYHVYMQYLQGGGGPSYDLPRSWRYQKKLTGTGALGDLGCHALDLVSFVTGKNYRKAVGHTDTYVTQRRLEEGEGYGPVDVDDFCHYLMEMDGKTSANFSVTRFAYGRGNYQRMEIYGSKGGLVYSLDVTPGVDELEVCFGYPYDRSGIYTKLPIPQRFQCDQMQSFADILNGCSDGMAATIQDGCRIQHALDVIIRSAEEEKWLPCD</sequence>
<evidence type="ECO:0000259" key="3">
    <source>
        <dbReference type="Pfam" id="PF22725"/>
    </source>
</evidence>
<evidence type="ECO:0000313" key="5">
    <source>
        <dbReference type="Proteomes" id="UP001199424"/>
    </source>
</evidence>
<dbReference type="InterPro" id="IPR050463">
    <property type="entry name" value="Gfo/Idh/MocA_oxidrdct_glycsds"/>
</dbReference>
<protein>
    <submittedName>
        <fullName evidence="4">Gfo/Idh/MocA family oxidoreductase</fullName>
    </submittedName>
</protein>
<dbReference type="Proteomes" id="UP001199424">
    <property type="component" value="Unassembled WGS sequence"/>
</dbReference>
<evidence type="ECO:0000259" key="2">
    <source>
        <dbReference type="Pfam" id="PF01408"/>
    </source>
</evidence>
<feature type="domain" description="Gfo/Idh/MocA-like oxidoreductase N-terminal" evidence="2">
    <location>
        <begin position="6"/>
        <end position="123"/>
    </location>
</feature>
<dbReference type="Gene3D" id="3.30.360.10">
    <property type="entry name" value="Dihydrodipicolinate Reductase, domain 2"/>
    <property type="match status" value="1"/>
</dbReference>
<dbReference type="AlphaFoldDB" id="A0AAE3DJJ3"/>
<organism evidence="4 5">
    <name type="scientific">Hominenteromicrobium mulieris</name>
    <dbReference type="NCBI Taxonomy" id="2885357"/>
    <lineage>
        <taxon>Bacteria</taxon>
        <taxon>Bacillati</taxon>
        <taxon>Bacillota</taxon>
        <taxon>Clostridia</taxon>
        <taxon>Eubacteriales</taxon>
        <taxon>Oscillospiraceae</taxon>
        <taxon>Hominenteromicrobium</taxon>
    </lineage>
</organism>
<dbReference type="PANTHER" id="PTHR43818">
    <property type="entry name" value="BCDNA.GH03377"/>
    <property type="match status" value="1"/>
</dbReference>
<keyword evidence="1" id="KW-0560">Oxidoreductase</keyword>
<gene>
    <name evidence="4" type="ORF">LKD31_12425</name>
</gene>
<dbReference type="GO" id="GO:0016491">
    <property type="term" value="F:oxidoreductase activity"/>
    <property type="evidence" value="ECO:0007669"/>
    <property type="project" value="UniProtKB-KW"/>
</dbReference>
<proteinExistence type="predicted"/>
<accession>A0AAE3DJJ3</accession>
<name>A0AAE3DJJ3_9FIRM</name>
<dbReference type="InterPro" id="IPR036291">
    <property type="entry name" value="NAD(P)-bd_dom_sf"/>
</dbReference>
<dbReference type="SUPFAM" id="SSF51735">
    <property type="entry name" value="NAD(P)-binding Rossmann-fold domains"/>
    <property type="match status" value="1"/>
</dbReference>
<reference evidence="4" key="1">
    <citation type="submission" date="2021-10" db="EMBL/GenBank/DDBJ databases">
        <title>Anaerobic single-cell dispensing facilitates the cultivation of human gut bacteria.</title>
        <authorList>
            <person name="Afrizal A."/>
        </authorList>
    </citation>
    <scope>NUCLEOTIDE SEQUENCE</scope>
    <source>
        <strain evidence="4">CLA-AA-H250</strain>
    </source>
</reference>
<dbReference type="InterPro" id="IPR055170">
    <property type="entry name" value="GFO_IDH_MocA-like_dom"/>
</dbReference>
<feature type="domain" description="GFO/IDH/MocA-like oxidoreductase" evidence="3">
    <location>
        <begin position="137"/>
        <end position="273"/>
    </location>
</feature>
<dbReference type="InterPro" id="IPR000683">
    <property type="entry name" value="Gfo/Idh/MocA-like_OxRdtase_N"/>
</dbReference>
<comment type="caution">
    <text evidence="4">The sequence shown here is derived from an EMBL/GenBank/DDBJ whole genome shotgun (WGS) entry which is preliminary data.</text>
</comment>
<evidence type="ECO:0000256" key="1">
    <source>
        <dbReference type="ARBA" id="ARBA00023002"/>
    </source>
</evidence>
<dbReference type="Pfam" id="PF22725">
    <property type="entry name" value="GFO_IDH_MocA_C3"/>
    <property type="match status" value="1"/>
</dbReference>
<dbReference type="SUPFAM" id="SSF55347">
    <property type="entry name" value="Glyceraldehyde-3-phosphate dehydrogenase-like, C-terminal domain"/>
    <property type="match status" value="1"/>
</dbReference>